<comment type="similarity">
    <text evidence="2 10">Belongs to the class-II aminoacyl-tRNA synthetase family.</text>
</comment>
<keyword evidence="7 10" id="KW-0648">Protein biosynthesis</keyword>
<keyword evidence="3 10" id="KW-0963">Cytoplasm</keyword>
<evidence type="ECO:0000256" key="10">
    <source>
        <dbReference type="HAMAP-Rule" id="MF_00255"/>
    </source>
</evidence>
<keyword evidence="5 10" id="KW-0547">Nucleotide-binding</keyword>
<feature type="domain" description="DALR anticodon binding" evidence="11">
    <location>
        <begin position="579"/>
        <end position="671"/>
    </location>
</feature>
<dbReference type="GO" id="GO:0004820">
    <property type="term" value="F:glycine-tRNA ligase activity"/>
    <property type="evidence" value="ECO:0007669"/>
    <property type="project" value="UniProtKB-UniRule"/>
</dbReference>
<keyword evidence="8 10" id="KW-0030">Aminoacyl-tRNA synthetase</keyword>
<dbReference type="InterPro" id="IPR015944">
    <property type="entry name" value="Gly-tRNA-synth_bsu"/>
</dbReference>
<evidence type="ECO:0000256" key="8">
    <source>
        <dbReference type="ARBA" id="ARBA00023146"/>
    </source>
</evidence>
<comment type="catalytic activity">
    <reaction evidence="9 10">
        <text>tRNA(Gly) + glycine + ATP = glycyl-tRNA(Gly) + AMP + diphosphate</text>
        <dbReference type="Rhea" id="RHEA:16013"/>
        <dbReference type="Rhea" id="RHEA-COMP:9664"/>
        <dbReference type="Rhea" id="RHEA-COMP:9683"/>
        <dbReference type="ChEBI" id="CHEBI:30616"/>
        <dbReference type="ChEBI" id="CHEBI:33019"/>
        <dbReference type="ChEBI" id="CHEBI:57305"/>
        <dbReference type="ChEBI" id="CHEBI:78442"/>
        <dbReference type="ChEBI" id="CHEBI:78522"/>
        <dbReference type="ChEBI" id="CHEBI:456215"/>
        <dbReference type="EC" id="6.1.1.14"/>
    </reaction>
</comment>
<comment type="subunit">
    <text evidence="10">Tetramer of two alpha and two beta subunits.</text>
</comment>
<evidence type="ECO:0000256" key="1">
    <source>
        <dbReference type="ARBA" id="ARBA00004496"/>
    </source>
</evidence>
<dbReference type="EMBL" id="CP010978">
    <property type="protein sequence ID" value="AJQ27245.1"/>
    <property type="molecule type" value="Genomic_DNA"/>
</dbReference>
<evidence type="ECO:0000313" key="13">
    <source>
        <dbReference type="Proteomes" id="UP000005361"/>
    </source>
</evidence>
<comment type="subcellular location">
    <subcellularLocation>
        <location evidence="1 10">Cytoplasm</location>
    </subcellularLocation>
</comment>
<dbReference type="RefSeq" id="WP_007954327.1">
    <property type="nucleotide sequence ID" value="NZ_CP010978.1"/>
</dbReference>
<evidence type="ECO:0000256" key="7">
    <source>
        <dbReference type="ARBA" id="ARBA00022917"/>
    </source>
</evidence>
<dbReference type="GO" id="GO:0006426">
    <property type="term" value="P:glycyl-tRNA aminoacylation"/>
    <property type="evidence" value="ECO:0007669"/>
    <property type="project" value="UniProtKB-UniRule"/>
</dbReference>
<proteinExistence type="inferred from homology"/>
<organism evidence="12 13">
    <name type="scientific">Pelosinus fermentans JBW45</name>
    <dbReference type="NCBI Taxonomy" id="1192197"/>
    <lineage>
        <taxon>Bacteria</taxon>
        <taxon>Bacillati</taxon>
        <taxon>Bacillota</taxon>
        <taxon>Negativicutes</taxon>
        <taxon>Selenomonadales</taxon>
        <taxon>Sporomusaceae</taxon>
        <taxon>Pelosinus</taxon>
    </lineage>
</organism>
<dbReference type="STRING" id="1192197.JBW_01895"/>
<evidence type="ECO:0000256" key="6">
    <source>
        <dbReference type="ARBA" id="ARBA00022840"/>
    </source>
</evidence>
<evidence type="ECO:0000256" key="5">
    <source>
        <dbReference type="ARBA" id="ARBA00022741"/>
    </source>
</evidence>
<accession>I9DKD5</accession>
<dbReference type="PANTHER" id="PTHR30075">
    <property type="entry name" value="GLYCYL-TRNA SYNTHETASE"/>
    <property type="match status" value="1"/>
</dbReference>
<evidence type="ECO:0000256" key="4">
    <source>
        <dbReference type="ARBA" id="ARBA00022598"/>
    </source>
</evidence>
<dbReference type="GO" id="GO:0004814">
    <property type="term" value="F:arginine-tRNA ligase activity"/>
    <property type="evidence" value="ECO:0007669"/>
    <property type="project" value="InterPro"/>
</dbReference>
<dbReference type="GO" id="GO:0005829">
    <property type="term" value="C:cytosol"/>
    <property type="evidence" value="ECO:0007669"/>
    <property type="project" value="TreeGrafter"/>
</dbReference>
<dbReference type="Pfam" id="PF05746">
    <property type="entry name" value="DALR_1"/>
    <property type="match status" value="1"/>
</dbReference>
<dbReference type="NCBIfam" id="TIGR00211">
    <property type="entry name" value="glyS"/>
    <property type="match status" value="1"/>
</dbReference>
<keyword evidence="4 10" id="KW-0436">Ligase</keyword>
<evidence type="ECO:0000256" key="3">
    <source>
        <dbReference type="ARBA" id="ARBA00022490"/>
    </source>
</evidence>
<evidence type="ECO:0000256" key="9">
    <source>
        <dbReference type="ARBA" id="ARBA00047937"/>
    </source>
</evidence>
<dbReference type="HOGENOM" id="CLU_007220_2_2_9"/>
<dbReference type="EC" id="6.1.1.14" evidence="10"/>
<dbReference type="InterPro" id="IPR006194">
    <property type="entry name" value="Gly-tRNA-synth_heterodimer"/>
</dbReference>
<sequence length="686" mass="77019">MAKDLLFEIGTEEIPARFMAGALSQLENIARNKFDELRVGYRDIQVLGTPRRLALIVRDVLEEQADKNSENKGPSIKIAFDANHLPTKAAQGFARGQGVDPADLVVRDGYVYALVHEVGKPVTTLLPEILSNIIDSLNFPKNMRWANFDRKFVRPIRWIVALFGSEIIPFTITEVSTGNATRGHRFLSKGELIVNSVDDYFTVLQENYVMVNQEERRSVIREQVQEIALSQGGTAAIDEDLLEEVVYLVEYPTALCGRFEEKYLSLPPEAVITPMREHQRYFPVVSKDGKLLPVFITVRNGSADHIDIVRHGNERVLKARLADAQFFFEEDKKIKLIDRLDKLKTIVFQEGLGTVYDKTIRIEHLALAIAKFIGTENVNRIIERSAKLAKADLVTGMVCEFTELQGTMGKEYALLNGEQPEVAQAIFEHYLPRFAGDILPESVAGKVISIADKLDNIVATFSRGLIPTGSQDPYALRRQALGIVNILIDSNYHVSMNAMLVQTMDLLGIVPEKREKLLIEIQEFFRLRIKNVLADENIRYDIVDAVMGTSVDDIYDTWLRAKAIANDGGSSEMQKAVQAFTRVGNLVKNVTDVQAIDESLFTVDEERVLYFAYKDAYEEIQSMTERKDYCGILNAMLRMTEPIDAFFGAVMVMVEDVAVKNNRLALLKGITGLTTNVADLSKIVAL</sequence>
<dbReference type="KEGG" id="pft:JBW_01895"/>
<dbReference type="Proteomes" id="UP000005361">
    <property type="component" value="Chromosome"/>
</dbReference>
<evidence type="ECO:0000313" key="12">
    <source>
        <dbReference type="EMBL" id="AJQ27245.1"/>
    </source>
</evidence>
<dbReference type="GO" id="GO:0005524">
    <property type="term" value="F:ATP binding"/>
    <property type="evidence" value="ECO:0007669"/>
    <property type="project" value="UniProtKB-UniRule"/>
</dbReference>
<dbReference type="Pfam" id="PF02092">
    <property type="entry name" value="tRNA_synt_2f"/>
    <property type="match status" value="1"/>
</dbReference>
<dbReference type="OrthoDB" id="9775440at2"/>
<dbReference type="SUPFAM" id="SSF109604">
    <property type="entry name" value="HD-domain/PDEase-like"/>
    <property type="match status" value="1"/>
</dbReference>
<dbReference type="PROSITE" id="PS50861">
    <property type="entry name" value="AA_TRNA_LIGASE_II_GLYAB"/>
    <property type="match status" value="1"/>
</dbReference>
<dbReference type="PRINTS" id="PR01045">
    <property type="entry name" value="TRNASYNTHGB"/>
</dbReference>
<evidence type="ECO:0000259" key="11">
    <source>
        <dbReference type="Pfam" id="PF05746"/>
    </source>
</evidence>
<reference evidence="13" key="2">
    <citation type="submission" date="2015-02" db="EMBL/GenBank/DDBJ databases">
        <title>Complete Genome Sequence of Pelosinus fermentans JBW45.</title>
        <authorList>
            <person name="De Leon K.B."/>
            <person name="Utturkar S.M."/>
            <person name="Camilleri L.B."/>
            <person name="Arkin A.P."/>
            <person name="Fields M.W."/>
            <person name="Brown S.D."/>
            <person name="Wall J.D."/>
        </authorList>
    </citation>
    <scope>NUCLEOTIDE SEQUENCE [LARGE SCALE GENOMIC DNA]</scope>
    <source>
        <strain evidence="13">JBW45</strain>
    </source>
</reference>
<keyword evidence="6 10" id="KW-0067">ATP-binding</keyword>
<dbReference type="HAMAP" id="MF_00255">
    <property type="entry name" value="Gly_tRNA_synth_beta"/>
    <property type="match status" value="1"/>
</dbReference>
<reference evidence="12 13" key="1">
    <citation type="journal article" date="2015" name="Genome Announc.">
        <title>Complete Genome Sequence of Pelosinus fermentans JBW45, a Member of a Remarkably Competitive Group of Negativicutes in the Firmicutes Phylum.</title>
        <authorList>
            <person name="De Leon K.B."/>
            <person name="Utturkar S.M."/>
            <person name="Camilleri L.B."/>
            <person name="Elias D.A."/>
            <person name="Arkin A.P."/>
            <person name="Fields M.W."/>
            <person name="Brown S.D."/>
            <person name="Wall J.D."/>
        </authorList>
    </citation>
    <scope>NUCLEOTIDE SEQUENCE [LARGE SCALE GENOMIC DNA]</scope>
    <source>
        <strain evidence="12 13">JBW45</strain>
    </source>
</reference>
<dbReference type="GO" id="GO:0006420">
    <property type="term" value="P:arginyl-tRNA aminoacylation"/>
    <property type="evidence" value="ECO:0007669"/>
    <property type="project" value="InterPro"/>
</dbReference>
<gene>
    <name evidence="10" type="primary">glyS</name>
    <name evidence="12" type="ORF">JBW_01895</name>
</gene>
<protein>
    <recommendedName>
        <fullName evidence="10">Glycine--tRNA ligase beta subunit</fullName>
        <ecNumber evidence="10">6.1.1.14</ecNumber>
    </recommendedName>
    <alternativeName>
        <fullName evidence="10">Glycyl-tRNA synthetase beta subunit</fullName>
        <shortName evidence="10">GlyRS</shortName>
    </alternativeName>
</protein>
<evidence type="ECO:0000256" key="2">
    <source>
        <dbReference type="ARBA" id="ARBA00008226"/>
    </source>
</evidence>
<dbReference type="PANTHER" id="PTHR30075:SF2">
    <property type="entry name" value="GLYCINE--TRNA LIGASE, CHLOROPLASTIC_MITOCHONDRIAL 2"/>
    <property type="match status" value="1"/>
</dbReference>
<dbReference type="InterPro" id="IPR008909">
    <property type="entry name" value="DALR_anticod-bd"/>
</dbReference>
<dbReference type="AlphaFoldDB" id="I9DKD5"/>
<name>I9DKD5_9FIRM</name>